<dbReference type="EMBL" id="NHTK01000355">
    <property type="protein sequence ID" value="PPR07699.1"/>
    <property type="molecule type" value="Genomic_DNA"/>
</dbReference>
<feature type="region of interest" description="Disordered" evidence="1">
    <location>
        <begin position="1"/>
        <end position="23"/>
    </location>
</feature>
<sequence length="105" mass="11903">MPSRVSNWILPNPKPDSSQWSIPGTIRDSFPLEDKIQKYGRIVKLELDGDDVDEGDVMLGADMHTGMEDSRDATYVRYDCEIDLAAHRPKDDVVMEMQSKLFTGD</sequence>
<comment type="caution">
    <text evidence="2">The sequence shown here is derived from an EMBL/GenBank/DDBJ whole genome shotgun (WGS) entry which is preliminary data.</text>
</comment>
<protein>
    <submittedName>
        <fullName evidence="2">Uncharacterized protein</fullName>
    </submittedName>
</protein>
<accession>A0A409YXI0</accession>
<dbReference type="OrthoDB" id="6613063at2759"/>
<name>A0A409YXI0_9AGAR</name>
<organism evidence="2 3">
    <name type="scientific">Panaeolus cyanescens</name>
    <dbReference type="NCBI Taxonomy" id="181874"/>
    <lineage>
        <taxon>Eukaryota</taxon>
        <taxon>Fungi</taxon>
        <taxon>Dikarya</taxon>
        <taxon>Basidiomycota</taxon>
        <taxon>Agaricomycotina</taxon>
        <taxon>Agaricomycetes</taxon>
        <taxon>Agaricomycetidae</taxon>
        <taxon>Agaricales</taxon>
        <taxon>Agaricineae</taxon>
        <taxon>Galeropsidaceae</taxon>
        <taxon>Panaeolus</taxon>
    </lineage>
</organism>
<evidence type="ECO:0000313" key="3">
    <source>
        <dbReference type="Proteomes" id="UP000284842"/>
    </source>
</evidence>
<dbReference type="Proteomes" id="UP000284842">
    <property type="component" value="Unassembled WGS sequence"/>
</dbReference>
<evidence type="ECO:0000313" key="2">
    <source>
        <dbReference type="EMBL" id="PPR07699.1"/>
    </source>
</evidence>
<keyword evidence="3" id="KW-1185">Reference proteome</keyword>
<reference evidence="2 3" key="1">
    <citation type="journal article" date="2018" name="Evol. Lett.">
        <title>Horizontal gene cluster transfer increased hallucinogenic mushroom diversity.</title>
        <authorList>
            <person name="Reynolds H.T."/>
            <person name="Vijayakumar V."/>
            <person name="Gluck-Thaler E."/>
            <person name="Korotkin H.B."/>
            <person name="Matheny P.B."/>
            <person name="Slot J.C."/>
        </authorList>
    </citation>
    <scope>NUCLEOTIDE SEQUENCE [LARGE SCALE GENOMIC DNA]</scope>
    <source>
        <strain evidence="2 3">2629</strain>
    </source>
</reference>
<dbReference type="AlphaFoldDB" id="A0A409YXI0"/>
<gene>
    <name evidence="2" type="ORF">CVT24_003302</name>
</gene>
<evidence type="ECO:0000256" key="1">
    <source>
        <dbReference type="SAM" id="MobiDB-lite"/>
    </source>
</evidence>
<proteinExistence type="predicted"/>
<dbReference type="InParanoid" id="A0A409YXI0"/>